<reference evidence="1" key="2">
    <citation type="submission" date="2022-03" db="EMBL/GenBank/DDBJ databases">
        <title>Draft title - Genomic analysis of global carrot germplasm unveils the trajectory of domestication and the origin of high carotenoid orange carrot.</title>
        <authorList>
            <person name="Iorizzo M."/>
            <person name="Ellison S."/>
            <person name="Senalik D."/>
            <person name="Macko-Podgorni A."/>
            <person name="Grzebelus D."/>
            <person name="Bostan H."/>
            <person name="Rolling W."/>
            <person name="Curaba J."/>
            <person name="Simon P."/>
        </authorList>
    </citation>
    <scope>NUCLEOTIDE SEQUENCE</scope>
    <source>
        <tissue evidence="1">Leaf</tissue>
    </source>
</reference>
<organism evidence="1 2">
    <name type="scientific">Daucus carota subsp. sativus</name>
    <name type="common">Carrot</name>
    <dbReference type="NCBI Taxonomy" id="79200"/>
    <lineage>
        <taxon>Eukaryota</taxon>
        <taxon>Viridiplantae</taxon>
        <taxon>Streptophyta</taxon>
        <taxon>Embryophyta</taxon>
        <taxon>Tracheophyta</taxon>
        <taxon>Spermatophyta</taxon>
        <taxon>Magnoliopsida</taxon>
        <taxon>eudicotyledons</taxon>
        <taxon>Gunneridae</taxon>
        <taxon>Pentapetalae</taxon>
        <taxon>asterids</taxon>
        <taxon>campanulids</taxon>
        <taxon>Apiales</taxon>
        <taxon>Apiaceae</taxon>
        <taxon>Apioideae</taxon>
        <taxon>Scandiceae</taxon>
        <taxon>Daucinae</taxon>
        <taxon>Daucus</taxon>
        <taxon>Daucus sect. Daucus</taxon>
    </lineage>
</organism>
<dbReference type="EMBL" id="CP093348">
    <property type="protein sequence ID" value="WOH05236.1"/>
    <property type="molecule type" value="Genomic_DNA"/>
</dbReference>
<gene>
    <name evidence="1" type="ORF">DCAR_0624650</name>
</gene>
<accession>A0A164VYL6</accession>
<dbReference type="AlphaFoldDB" id="A0A164VYL6"/>
<dbReference type="Gramene" id="KZM91045">
    <property type="protein sequence ID" value="KZM91045"/>
    <property type="gene ID" value="DCAR_021590"/>
</dbReference>
<name>A0A164VYL6_DAUCS</name>
<keyword evidence="2" id="KW-1185">Reference proteome</keyword>
<dbReference type="Proteomes" id="UP000077755">
    <property type="component" value="Chromosome 6"/>
</dbReference>
<evidence type="ECO:0000313" key="1">
    <source>
        <dbReference type="EMBL" id="WOH05236.1"/>
    </source>
</evidence>
<protein>
    <submittedName>
        <fullName evidence="1">Uncharacterized protein</fullName>
    </submittedName>
</protein>
<reference evidence="1" key="1">
    <citation type="journal article" date="2016" name="Nat. Genet.">
        <title>A high-quality carrot genome assembly provides new insights into carotenoid accumulation and asterid genome evolution.</title>
        <authorList>
            <person name="Iorizzo M."/>
            <person name="Ellison S."/>
            <person name="Senalik D."/>
            <person name="Zeng P."/>
            <person name="Satapoomin P."/>
            <person name="Huang J."/>
            <person name="Bowman M."/>
            <person name="Iovene M."/>
            <person name="Sanseverino W."/>
            <person name="Cavagnaro P."/>
            <person name="Yildiz M."/>
            <person name="Macko-Podgorni A."/>
            <person name="Moranska E."/>
            <person name="Grzebelus E."/>
            <person name="Grzebelus D."/>
            <person name="Ashrafi H."/>
            <person name="Zheng Z."/>
            <person name="Cheng S."/>
            <person name="Spooner D."/>
            <person name="Van Deynze A."/>
            <person name="Simon P."/>
        </authorList>
    </citation>
    <scope>NUCLEOTIDE SEQUENCE</scope>
    <source>
        <tissue evidence="1">Leaf</tissue>
    </source>
</reference>
<sequence length="144" mass="16616">MTAPAHRLPNHPRHQMMNNPYLQSSAANYLPHAAAHYPIIGGTGDYRSNAWYSYNQPSYEGTLELEEQMGRVDSRFVEETVIIESTYDYLPIRAHSIRSRLYNQPTYEDETAIMGGTGDYRSNPSHLYNLPGYEVIYLYNLKCF</sequence>
<evidence type="ECO:0000313" key="2">
    <source>
        <dbReference type="Proteomes" id="UP000077755"/>
    </source>
</evidence>
<proteinExistence type="predicted"/>